<keyword evidence="2" id="KW-0808">Transferase</keyword>
<dbReference type="PANTHER" id="PTHR40627:SF3">
    <property type="entry name" value="PRENYLTRANSFERASE ASQH2-RELATED"/>
    <property type="match status" value="1"/>
</dbReference>
<dbReference type="SFLD" id="SFLDS00036">
    <property type="entry name" value="Aromatic_Prenyltransferase"/>
    <property type="match status" value="1"/>
</dbReference>
<name>A0A1V6SLG5_9EURO</name>
<organism evidence="4 5">
    <name type="scientific">Penicillium steckii</name>
    <dbReference type="NCBI Taxonomy" id="303698"/>
    <lineage>
        <taxon>Eukaryota</taxon>
        <taxon>Fungi</taxon>
        <taxon>Dikarya</taxon>
        <taxon>Ascomycota</taxon>
        <taxon>Pezizomycotina</taxon>
        <taxon>Eurotiomycetes</taxon>
        <taxon>Eurotiomycetidae</taxon>
        <taxon>Eurotiales</taxon>
        <taxon>Aspergillaceae</taxon>
        <taxon>Penicillium</taxon>
    </lineage>
</organism>
<protein>
    <submittedName>
        <fullName evidence="4">Uncharacterized protein</fullName>
    </submittedName>
</protein>
<feature type="compositionally biased region" description="Basic and acidic residues" evidence="3">
    <location>
        <begin position="1"/>
        <end position="14"/>
    </location>
</feature>
<proteinExistence type="inferred from homology"/>
<dbReference type="Pfam" id="PF11991">
    <property type="entry name" value="Trp_DMAT"/>
    <property type="match status" value="1"/>
</dbReference>
<dbReference type="Proteomes" id="UP000191285">
    <property type="component" value="Unassembled WGS sequence"/>
</dbReference>
<dbReference type="InterPro" id="IPR017795">
    <property type="entry name" value="ABBA_NscD-like"/>
</dbReference>
<gene>
    <name evidence="4" type="ORF">PENSTE_c034G09660</name>
</gene>
<dbReference type="GO" id="GO:0009820">
    <property type="term" value="P:alkaloid metabolic process"/>
    <property type="evidence" value="ECO:0007669"/>
    <property type="project" value="InterPro"/>
</dbReference>
<reference evidence="5" key="1">
    <citation type="journal article" date="2017" name="Nat. Microbiol.">
        <title>Global analysis of biosynthetic gene clusters reveals vast potential of secondary metabolite production in Penicillium species.</title>
        <authorList>
            <person name="Nielsen J.C."/>
            <person name="Grijseels S."/>
            <person name="Prigent S."/>
            <person name="Ji B."/>
            <person name="Dainat J."/>
            <person name="Nielsen K.F."/>
            <person name="Frisvad J.C."/>
            <person name="Workman M."/>
            <person name="Nielsen J."/>
        </authorList>
    </citation>
    <scope>NUCLEOTIDE SEQUENCE [LARGE SCALE GENOMIC DNA]</scope>
    <source>
        <strain evidence="5">IBT 24891</strain>
    </source>
</reference>
<comment type="similarity">
    <text evidence="1">Belongs to the tryptophan dimethylallyltransferase family.</text>
</comment>
<dbReference type="EMBL" id="MLKD01000034">
    <property type="protein sequence ID" value="OQE14600.1"/>
    <property type="molecule type" value="Genomic_DNA"/>
</dbReference>
<dbReference type="NCBIfam" id="TIGR03429">
    <property type="entry name" value="arom_pren_DMATS"/>
    <property type="match status" value="1"/>
</dbReference>
<dbReference type="GO" id="GO:0016765">
    <property type="term" value="F:transferase activity, transferring alkyl or aryl (other than methyl) groups"/>
    <property type="evidence" value="ECO:0007669"/>
    <property type="project" value="InterPro"/>
</dbReference>
<dbReference type="OrthoDB" id="3354387at2759"/>
<evidence type="ECO:0000256" key="1">
    <source>
        <dbReference type="ARBA" id="ARBA00010209"/>
    </source>
</evidence>
<dbReference type="AlphaFoldDB" id="A0A1V6SLG5"/>
<evidence type="ECO:0000256" key="2">
    <source>
        <dbReference type="ARBA" id="ARBA00022679"/>
    </source>
</evidence>
<dbReference type="PANTHER" id="PTHR40627">
    <property type="entry name" value="INDOLE PRENYLTRANSFERASE TDIB-RELATED"/>
    <property type="match status" value="1"/>
</dbReference>
<keyword evidence="5" id="KW-1185">Reference proteome</keyword>
<dbReference type="InterPro" id="IPR033964">
    <property type="entry name" value="ABBA"/>
</dbReference>
<evidence type="ECO:0000256" key="3">
    <source>
        <dbReference type="SAM" id="MobiDB-lite"/>
    </source>
</evidence>
<accession>A0A1V6SLG5</accession>
<comment type="caution">
    <text evidence="4">The sequence shown here is derived from an EMBL/GenBank/DDBJ whole genome shotgun (WGS) entry which is preliminary data.</text>
</comment>
<evidence type="ECO:0000313" key="5">
    <source>
        <dbReference type="Proteomes" id="UP000191285"/>
    </source>
</evidence>
<feature type="region of interest" description="Disordered" evidence="3">
    <location>
        <begin position="1"/>
        <end position="21"/>
    </location>
</feature>
<sequence length="298" mass="34062">MHCPHVRRDNESAIRHQGSSLNTKAEKQLIESLNALEPTLNTTWFNHFNQEIVVPEESALSRQDILDRSPFKSQRVHGVDLTDSGFVLKSYFLPAIRSELTGIEPQKIIFDGIRKLGSKNENFNCAVDILEKWMIPANGRLMEYWDTVSYDALDAEKARIKVYTGIFVDSLKRVCDIFTLGGLLEGDDIDKGIEFVKILWRDLVDLEPSSSQLKHCMQWVWEIRSDVRYPVPKLYFSAGEIEDHYVSDAVAKILQHIGWHEHVVTHKALMNEAWSVQVLFMCCISMAQDTPADELTGP</sequence>
<evidence type="ECO:0000313" key="4">
    <source>
        <dbReference type="EMBL" id="OQE14600.1"/>
    </source>
</evidence>